<keyword evidence="2" id="KW-0687">Ribonucleoprotein</keyword>
<feature type="region of interest" description="Disordered" evidence="1">
    <location>
        <begin position="1"/>
        <end position="65"/>
    </location>
</feature>
<name>A0A5A7VQH5_CUCMM</name>
<dbReference type="GO" id="GO:1990904">
    <property type="term" value="C:ribonucleoprotein complex"/>
    <property type="evidence" value="ECO:0007669"/>
    <property type="project" value="UniProtKB-KW"/>
</dbReference>
<accession>A0A5A7VQH5</accession>
<evidence type="ECO:0000256" key="1">
    <source>
        <dbReference type="SAM" id="MobiDB-lite"/>
    </source>
</evidence>
<dbReference type="EMBL" id="SSTE01000165">
    <property type="protein sequence ID" value="KAA0067861.1"/>
    <property type="molecule type" value="Genomic_DNA"/>
</dbReference>
<proteinExistence type="predicted"/>
<evidence type="ECO:0000313" key="3">
    <source>
        <dbReference type="Proteomes" id="UP000321393"/>
    </source>
</evidence>
<sequence length="109" mass="12113">MGNDGASLDGRARRDRKRFEDRVKEEDDGGNVDEKHAKVIEYKSEGDVGDGKVQFGGTTDEKGSLGNEKALQEENRQLANKVKENEKALVERGQCDVPNLVHINSPFLE</sequence>
<evidence type="ECO:0000313" key="2">
    <source>
        <dbReference type="EMBL" id="KAA0067861.1"/>
    </source>
</evidence>
<feature type="compositionally biased region" description="Basic and acidic residues" evidence="1">
    <location>
        <begin position="32"/>
        <end position="50"/>
    </location>
</feature>
<dbReference type="Proteomes" id="UP000321393">
    <property type="component" value="Unassembled WGS sequence"/>
</dbReference>
<protein>
    <submittedName>
        <fullName evidence="2">U4/U6 small nuclear ribonucleoprotein Prp3</fullName>
    </submittedName>
</protein>
<dbReference type="AlphaFoldDB" id="A0A5A7VQH5"/>
<reference evidence="2 3" key="1">
    <citation type="submission" date="2019-08" db="EMBL/GenBank/DDBJ databases">
        <title>Draft genome sequences of two oriental melons (Cucumis melo L. var makuwa).</title>
        <authorList>
            <person name="Kwon S.-Y."/>
        </authorList>
    </citation>
    <scope>NUCLEOTIDE SEQUENCE [LARGE SCALE GENOMIC DNA]</scope>
    <source>
        <strain evidence="3">cv. SW 3</strain>
        <tissue evidence="2">Leaf</tissue>
    </source>
</reference>
<comment type="caution">
    <text evidence="2">The sequence shown here is derived from an EMBL/GenBank/DDBJ whole genome shotgun (WGS) entry which is preliminary data.</text>
</comment>
<organism evidence="2 3">
    <name type="scientific">Cucumis melo var. makuwa</name>
    <name type="common">Oriental melon</name>
    <dbReference type="NCBI Taxonomy" id="1194695"/>
    <lineage>
        <taxon>Eukaryota</taxon>
        <taxon>Viridiplantae</taxon>
        <taxon>Streptophyta</taxon>
        <taxon>Embryophyta</taxon>
        <taxon>Tracheophyta</taxon>
        <taxon>Spermatophyta</taxon>
        <taxon>Magnoliopsida</taxon>
        <taxon>eudicotyledons</taxon>
        <taxon>Gunneridae</taxon>
        <taxon>Pentapetalae</taxon>
        <taxon>rosids</taxon>
        <taxon>fabids</taxon>
        <taxon>Cucurbitales</taxon>
        <taxon>Cucurbitaceae</taxon>
        <taxon>Benincaseae</taxon>
        <taxon>Cucumis</taxon>
    </lineage>
</organism>
<gene>
    <name evidence="2" type="ORF">E6C27_scaffold138G00050</name>
</gene>